<reference evidence="2 3" key="1">
    <citation type="submission" date="2024-03" db="EMBL/GenBank/DDBJ databases">
        <title>Novel species of the genus Variovorax.</title>
        <authorList>
            <person name="Liu Q."/>
            <person name="Xin Y.-H."/>
        </authorList>
    </citation>
    <scope>NUCLEOTIDE SEQUENCE [LARGE SCALE GENOMIC DNA]</scope>
    <source>
        <strain evidence="2 3">KACC 18899</strain>
    </source>
</reference>
<proteinExistence type="predicted"/>
<dbReference type="EC" id="4.2.1.-" evidence="2"/>
<keyword evidence="3" id="KW-1185">Reference proteome</keyword>
<evidence type="ECO:0000259" key="1">
    <source>
        <dbReference type="Pfam" id="PF01965"/>
    </source>
</evidence>
<feature type="domain" description="DJ-1/PfpI" evidence="1">
    <location>
        <begin position="4"/>
        <end position="179"/>
    </location>
</feature>
<evidence type="ECO:0000313" key="2">
    <source>
        <dbReference type="EMBL" id="MEJ8810903.1"/>
    </source>
</evidence>
<dbReference type="Pfam" id="PF01965">
    <property type="entry name" value="DJ-1_PfpI"/>
    <property type="match status" value="1"/>
</dbReference>
<dbReference type="EMBL" id="JBBKZU010000003">
    <property type="protein sequence ID" value="MEJ8810903.1"/>
    <property type="molecule type" value="Genomic_DNA"/>
</dbReference>
<organism evidence="2 3">
    <name type="scientific">Variovorax ureilyticus</name>
    <dbReference type="NCBI Taxonomy" id="1836198"/>
    <lineage>
        <taxon>Bacteria</taxon>
        <taxon>Pseudomonadati</taxon>
        <taxon>Pseudomonadota</taxon>
        <taxon>Betaproteobacteria</taxon>
        <taxon>Burkholderiales</taxon>
        <taxon>Comamonadaceae</taxon>
        <taxon>Variovorax</taxon>
    </lineage>
</organism>
<name>A0ABU8VB69_9BURK</name>
<protein>
    <submittedName>
        <fullName evidence="2">DJ-1/PfpI family protein</fullName>
        <ecNumber evidence="2">4.2.1.-</ecNumber>
    </submittedName>
</protein>
<gene>
    <name evidence="2" type="ORF">WKW77_07465</name>
</gene>
<dbReference type="CDD" id="cd03139">
    <property type="entry name" value="GATase1_PfpI_2"/>
    <property type="match status" value="1"/>
</dbReference>
<dbReference type="RefSeq" id="WP_340356226.1">
    <property type="nucleotide sequence ID" value="NZ_JBBKZU010000003.1"/>
</dbReference>
<dbReference type="Gene3D" id="3.40.50.880">
    <property type="match status" value="1"/>
</dbReference>
<dbReference type="PANTHER" id="PTHR43130:SF14">
    <property type="entry name" value="DJ-1_PFPI DOMAIN-CONTAINING PROTEIN"/>
    <property type="match status" value="1"/>
</dbReference>
<dbReference type="PANTHER" id="PTHR43130">
    <property type="entry name" value="ARAC-FAMILY TRANSCRIPTIONAL REGULATOR"/>
    <property type="match status" value="1"/>
</dbReference>
<dbReference type="InterPro" id="IPR002818">
    <property type="entry name" value="DJ-1/PfpI"/>
</dbReference>
<sequence>MNTRRVAILAFDDVEALDLAGPYEVFTTATRMHQRAAPSAPPLFEVACVARTSAPVRMRAGLSILPSFTFADAPPPQVLIVPGGVVDGAMACAETIGWIASASREAELVASVCTGAFLLAEARVVEGGPVTTHWEDVADLRHHFPKLDVQVAVRWVDQGRIVTSAGITAGIDMSLHLVSRLAGEALALRTARQMDFAWTRPTP</sequence>
<dbReference type="Proteomes" id="UP001365846">
    <property type="component" value="Unassembled WGS sequence"/>
</dbReference>
<dbReference type="InterPro" id="IPR029062">
    <property type="entry name" value="Class_I_gatase-like"/>
</dbReference>
<dbReference type="GO" id="GO:0016829">
    <property type="term" value="F:lyase activity"/>
    <property type="evidence" value="ECO:0007669"/>
    <property type="project" value="UniProtKB-KW"/>
</dbReference>
<comment type="caution">
    <text evidence="2">The sequence shown here is derived from an EMBL/GenBank/DDBJ whole genome shotgun (WGS) entry which is preliminary data.</text>
</comment>
<evidence type="ECO:0000313" key="3">
    <source>
        <dbReference type="Proteomes" id="UP001365846"/>
    </source>
</evidence>
<keyword evidence="2" id="KW-0456">Lyase</keyword>
<accession>A0ABU8VB69</accession>
<dbReference type="SUPFAM" id="SSF52317">
    <property type="entry name" value="Class I glutamine amidotransferase-like"/>
    <property type="match status" value="1"/>
</dbReference>
<dbReference type="InterPro" id="IPR052158">
    <property type="entry name" value="INH-QAR"/>
</dbReference>